<dbReference type="SUPFAM" id="SSF82649">
    <property type="entry name" value="SufE/NifU"/>
    <property type="match status" value="1"/>
</dbReference>
<dbReference type="PANTHER" id="PTHR43597:SF5">
    <property type="entry name" value="SUFE-LIKE PROTEIN 2, CHLOROPLASTIC"/>
    <property type="match status" value="1"/>
</dbReference>
<protein>
    <recommendedName>
        <fullName evidence="2">Fe-S metabolism associated domain-containing protein</fullName>
    </recommendedName>
</protein>
<evidence type="ECO:0000256" key="1">
    <source>
        <dbReference type="ARBA" id="ARBA00010282"/>
    </source>
</evidence>
<accession>A0A381SDV6</accession>
<comment type="similarity">
    <text evidence="1">Belongs to the SufE family.</text>
</comment>
<dbReference type="PANTHER" id="PTHR43597">
    <property type="entry name" value="SULFUR ACCEPTOR PROTEIN CSDE"/>
    <property type="match status" value="1"/>
</dbReference>
<evidence type="ECO:0000259" key="2">
    <source>
        <dbReference type="Pfam" id="PF02657"/>
    </source>
</evidence>
<evidence type="ECO:0000313" key="3">
    <source>
        <dbReference type="EMBL" id="SVA01674.1"/>
    </source>
</evidence>
<organism evidence="3">
    <name type="scientific">marine metagenome</name>
    <dbReference type="NCBI Taxonomy" id="408172"/>
    <lineage>
        <taxon>unclassified sequences</taxon>
        <taxon>metagenomes</taxon>
        <taxon>ecological metagenomes</taxon>
    </lineage>
</organism>
<dbReference type="EMBL" id="UINC01002928">
    <property type="protein sequence ID" value="SVA01674.1"/>
    <property type="molecule type" value="Genomic_DNA"/>
</dbReference>
<dbReference type="AlphaFoldDB" id="A0A381SDV6"/>
<proteinExistence type="inferred from homology"/>
<reference evidence="3" key="1">
    <citation type="submission" date="2018-05" db="EMBL/GenBank/DDBJ databases">
        <authorList>
            <person name="Lanie J.A."/>
            <person name="Ng W.-L."/>
            <person name="Kazmierczak K.M."/>
            <person name="Andrzejewski T.M."/>
            <person name="Davidsen T.M."/>
            <person name="Wayne K.J."/>
            <person name="Tettelin H."/>
            <person name="Glass J.I."/>
            <person name="Rusch D."/>
            <person name="Podicherti R."/>
            <person name="Tsui H.-C.T."/>
            <person name="Winkler M.E."/>
        </authorList>
    </citation>
    <scope>NUCLEOTIDE SEQUENCE</scope>
</reference>
<gene>
    <name evidence="3" type="ORF">METZ01_LOCUS54528</name>
</gene>
<dbReference type="InterPro" id="IPR003808">
    <property type="entry name" value="Fe-S_metab-assoc_dom"/>
</dbReference>
<dbReference type="Pfam" id="PF02657">
    <property type="entry name" value="SufE"/>
    <property type="match status" value="1"/>
</dbReference>
<name>A0A381SDV6_9ZZZZ</name>
<sequence>MEEIRKEFSVFEDAREKYIYLVDIAKKSPGINLADQNDENKVYGCTSQAWIISEKSSDKTYTFLTDSDAMIVKGLLYILQRLFNGQKKEEILSINGDNILKEIGLGDSISSQRTNGFGAAIHKIQSELLA</sequence>
<dbReference type="Gene3D" id="3.90.1010.10">
    <property type="match status" value="1"/>
</dbReference>
<feature type="domain" description="Fe-S metabolism associated" evidence="2">
    <location>
        <begin position="6"/>
        <end position="126"/>
    </location>
</feature>